<feature type="compositionally biased region" description="Polar residues" evidence="4">
    <location>
        <begin position="3667"/>
        <end position="3687"/>
    </location>
</feature>
<dbReference type="Proteomes" id="UP000039865">
    <property type="component" value="Unassembled WGS sequence"/>
</dbReference>
<dbReference type="Gene3D" id="2.10.220.10">
    <property type="entry name" value="Hormone Receptor, Insulin-like Growth Factor Receptor 1, Chain A, domain 2"/>
    <property type="match status" value="1"/>
</dbReference>
<keyword evidence="1" id="KW-0732">Signal</keyword>
<feature type="transmembrane region" description="Helical" evidence="5">
    <location>
        <begin position="3169"/>
        <end position="3192"/>
    </location>
</feature>
<dbReference type="InterPro" id="IPR006212">
    <property type="entry name" value="Furin_repeat"/>
</dbReference>
<keyword evidence="5" id="KW-1133">Transmembrane helix</keyword>
<keyword evidence="7" id="KW-1185">Reference proteome</keyword>
<dbReference type="OrthoDB" id="10257656at2759"/>
<evidence type="ECO:0000256" key="4">
    <source>
        <dbReference type="SAM" id="MobiDB-lite"/>
    </source>
</evidence>
<name>A0A078ALY7_STYLE</name>
<evidence type="ECO:0000256" key="5">
    <source>
        <dbReference type="SAM" id="Phobius"/>
    </source>
</evidence>
<dbReference type="InParanoid" id="A0A078ALY7"/>
<feature type="compositionally biased region" description="Basic residues" evidence="4">
    <location>
        <begin position="3723"/>
        <end position="3739"/>
    </location>
</feature>
<dbReference type="InterPro" id="IPR011936">
    <property type="entry name" value="Myxo_disulph_rpt"/>
</dbReference>
<feature type="transmembrane region" description="Helical" evidence="5">
    <location>
        <begin position="3093"/>
        <end position="3113"/>
    </location>
</feature>
<feature type="transmembrane region" description="Helical" evidence="5">
    <location>
        <begin position="3004"/>
        <end position="3029"/>
    </location>
</feature>
<feature type="compositionally biased region" description="Basic and acidic residues" evidence="4">
    <location>
        <begin position="3418"/>
        <end position="3428"/>
    </location>
</feature>
<dbReference type="InterPro" id="IPR052798">
    <property type="entry name" value="Giardia_VSA"/>
</dbReference>
<evidence type="ECO:0000256" key="2">
    <source>
        <dbReference type="ARBA" id="ARBA00022737"/>
    </source>
</evidence>
<dbReference type="EMBL" id="CCKQ01010896">
    <property type="protein sequence ID" value="CDW82422.1"/>
    <property type="molecule type" value="Genomic_DNA"/>
</dbReference>
<feature type="region of interest" description="Disordered" evidence="4">
    <location>
        <begin position="3519"/>
        <end position="3571"/>
    </location>
</feature>
<dbReference type="InterPro" id="IPR013320">
    <property type="entry name" value="ConA-like_dom_sf"/>
</dbReference>
<proteinExistence type="predicted"/>
<dbReference type="SUPFAM" id="SSF57184">
    <property type="entry name" value="Growth factor receptor domain"/>
    <property type="match status" value="1"/>
</dbReference>
<dbReference type="CDD" id="cd00064">
    <property type="entry name" value="FU"/>
    <property type="match status" value="1"/>
</dbReference>
<feature type="compositionally biased region" description="Polar residues" evidence="4">
    <location>
        <begin position="3551"/>
        <end position="3566"/>
    </location>
</feature>
<dbReference type="Gene3D" id="2.60.120.200">
    <property type="match status" value="2"/>
</dbReference>
<accession>A0A078ALY7</accession>
<keyword evidence="5" id="KW-0812">Transmembrane</keyword>
<feature type="region of interest" description="Disordered" evidence="4">
    <location>
        <begin position="3369"/>
        <end position="3434"/>
    </location>
</feature>
<evidence type="ECO:0000313" key="7">
    <source>
        <dbReference type="Proteomes" id="UP000039865"/>
    </source>
</evidence>
<gene>
    <name evidence="6" type="primary">Contig16466.g17538</name>
    <name evidence="6" type="ORF">STYLEM_11454</name>
</gene>
<feature type="compositionally biased region" description="Basic residues" evidence="4">
    <location>
        <begin position="3527"/>
        <end position="3543"/>
    </location>
</feature>
<feature type="compositionally biased region" description="Basic and acidic residues" evidence="4">
    <location>
        <begin position="3704"/>
        <end position="3721"/>
    </location>
</feature>
<dbReference type="SMART" id="SM00261">
    <property type="entry name" value="FU"/>
    <property type="match status" value="3"/>
</dbReference>
<feature type="region of interest" description="Disordered" evidence="4">
    <location>
        <begin position="3667"/>
        <end position="3690"/>
    </location>
</feature>
<keyword evidence="3" id="KW-1015">Disulfide bond</keyword>
<sequence length="3770" mass="434531">MQITHKADCTNAISCIVSLKYVDEVYLSCNGAINCDITVDQVTNLNIDFIGSTAQTLTCQDITSFSLSYTGLIYAYNIYGFTIPSFCQSELTQEVLDEDGTVITDATYSMNTDNTVNTAMTLTLQSVSVDSSQFQLFPMVSVRDITTIFSYSSQVSLVYGLPQYLSTYYDRLTNARAVLALKRTYTFKKIYYITPTRYTQIYQNFYDYQPEDLIANYYTSPRVQVLSPPPNIDISAAGNMQPIISNTYSFNYTLNNNTCSPAYSGSEFLKLYPTSANIYKQKYRERCEYLTGPSWNHVALYNKNNIFTMCVNSYCDSQVDMSGTNIQQEIRFFYNFKDQNSVPRARRADSSKLVQYLAFNEPAQYTLHLWIKAQIIVGSTDSFYVLDGSAIKVTFVTAATTATLKTLVLGQTIETASVIHSQSNQWLLYSLVGLKNSTHRCFTMHLSNYKDYGNYTVDCENPISNQWVFNATLYIGHSSGSKTASYLSIKNLFFVNYPFNRQEHMMTSHSEQLIKKIALFHYSLNNGKSSYISDSLAPQGSNIAITYSTQVNNVSGFIFERDQLVPKYCPEEGTQLYDFSSNTCGPKKVIYWNNQKSYSQKASIFSNISNGGVLPHAQTINLGAYTQTQSSDIRVNGDFYGQSYEVTGLGSKLISGWVLITFQRKYTASPSKLIGYIYAGNAASATVEKSASATSHTFSNLMILGQKVEYSTTYQLMGRLAHFRVYRYAIEDVYAINFNKYFDLQYSLNQYRYWTFEIQNQKNRYYEIIDPYNIMKDSTVDYGNTETQQSTASLLNYQKYLDDYDLVYSAVTLNGNSINSYQLNTQYFDWTLEFMYQASADSEKSSFLSISNFIDVGLIKDNDKSSITKIYYKIQITYHGLKLDSSTYFRYIKLWNVYIKPYPAQQLLFKLSNFQNLKSKLLIYYNINNNEYFYPHRFIFYDQRLHKADDTINTVDSSSSSTSPTQLLNSNICQANYTYSSSGCYQRVYLPLGLNYANQIKMPLPKAGGFTGLSGQSDFTISFWSLLKEKYPGGTLIQFDFNSVIQIREQVSGSDYQIKITTSSGLTQNLVTRSNLDLAITHYTDWHFFHFIYDQSTSKFKIYIDNIYYQEFSRSVDLTVSTGYSITLCPKQYDQSLPDCNTIIAYLKVYKSKSISFNNQCDYRLLLNDFQPNILSYWPLTYLLSDLSSDVLYDEGLYNGLFTSLKQQSRTSNSLWMTINEIHPEGGEDIAICSKGQQFSRILGKGEDSSALQQMRFKRSNQNVAVDVTSLTNQMNDWSLEFWFKFQSEDFYPYNYPDNIFIAGHDSCTSGVIFTLNLQLLTDKYEQIRYPIIQVTDLTNSLSKEFKNQNQELKDSFWYHFGITHDYLKSQIFTLLAFQQVSTDFSGGSTGFDKLASCNLQLGDKNGQSSTSYLDIMIFIRELRSWNVARTKGELLYYSNQPLFKGTPHLISYIKFTETDLQVFDLVKSLWSYDNTAQYSLSDTIVKIQTDGSDYFMNGCSPGQTIGTLNSIYGCNPYTSYLYGDKADSTAQIKMEMNSKLKKSIKQNDIQITIAISLKALQDSEKFTIFDLAGYFQLYKYYSAYYFSIQLSGGAKEVSLSGPYYSTSDGTKYNQMFIQIDTEQQLITLIEHKLTTMTQIIVGTKIQLKSYNQVKYSDYITVGDTTDSTLNKEAISNIVIFNKILTKNELDMIARVGIKSFSGLDQSILYQFLPNSNDNIYDRIEASSLFAIQSQAYPGWTKQSVHGFMTQAYDTRMTQICPVGYRLHFNYETTSNLYTYCVEKATLFLQGTNPLTLSTTSLKENIRYAMTISERFKVYDLNSNDGAKIQLFLWQSALELNLNTTHLELQLYNVTDKKQSKQNFTTVQTTAGVDNKWHHIVLTLFKMKWYLYLDYALVLTLNDTYYQYNVTNQDADTFNIELLQTQSITRLAIQDIMIFGMPISGIELLPKQYSGLFNTKLYNGVMINYYNFDETFLNFFSDKSYYSKQTNILASQIGINKDDQLFWGYEYENNKYYRSQDISLVTSSEGYDVVYAKDRTIVLNNKPLTLSTTTKFDSEFSIELCFYITKDQVALAELIGIYQGASSFTTIYFNSDGKNLTFNPNQNVNATNNTYNILIGYQNQWECITAASSYFLGNAFFANFLRIPDDQQNYYMQFQESIQTKFPTTPLPNIARSVIIGSKNFIGSIREVRIWSMYQHPGLMRRFYRSLPLFFHNENLTLYYPMNEGMGDTLYDLVKLQSAKISLSLTPWVKYQVYNEFFEVCEAERIYSENGYCFHQDKFLQLGFDSKIKFTITNSTKDKYALMTHATIFMWLNIRHINTNTQASLDLFKLTIQDRFTVTLDQNRLLTLNTNLEKSIMSNLNPTGIINQWGFLQIGCSQFVGSCEIHWGSLKNNPTSISLDSGTKNEAVYTNELNFWKNISSCQIQFVPTTETTIYSIYIKEFQIYNVLLPYQSYRLKLSLAVKTKQAPALIMHLKMDEMSGKRLYNHVFNQSVSFTYIYVEDASWVYFKQTVDEDNDQNTNRINYFYCNKENYTMFGDHCEYFQCSSQCYKDQFIGHCNGWNETDCAYLNTNGNGIVYDPVYNDYLACYRYCKSCDVPYLNTRCPTCIDSTFQYVDYQKGKNLYAVSNFSCWDYCPTSTYPNRDTYKCIDCPEYCVCDENSPTKCLSCMNSTFIWDKQRNICLLECPLKTLYNKLTQTCQDCSYFCQTCKGFTEYDCTSCIDGRSMFTLASNNKTVCVDRSCNDGYYFSDSLASCEACSKACETCNGPDTEGKKQSYNFKIDCITCGNEYEKFNGLCQDCITISQQDEKFAATFNKKKERCSEVCGDGFNMGIDSCDDGNIFPGDGCGSDCQIEKDFVCEFGSFTSADPSNTVIGSGYIDVRFAELVSFNQSYQNSFKDKIVVKVKGPDEPYTYTIQLEIMNEKDPQFQFIRIKFNADFDNLNNKIVSFDLSLNFNKQYFDINILVGDMFLTKNKVGVQSGNKQVFAPLIKRANNAAKSIGTVMAGFQNVMIIFLITNLALSVILQFLMNLFFRAQVCFQLLAFATADFFSFIPQYLDLFINLDNLDDYQPNERYSNLNFEGVYLVTNYYQKFQVFIIMFTLYPIFWLGSRIKHNIISKPFKYCYETMSYNFPIQFFTEMYLELAVTIWINIYNGLYLNNIDQRIANGIAIVVFMIVTFYPVWVYSVIMNRFNVLGSHTFHSKFGALVESIQYKLNSTLNQMWAPLFLFRRYTYSAILIVLQTWALICVVSIDVVTNLCFVVIDLYKKFKKLFKSLILKFKIYRRKKQGMPFDDLTSQFKGKQKDESEHNNLIKNKNKQMDFSMIHQATLNNLMNDNSSQLNESIGRYKSPFSTKKEPILVQLDNPKKKKLYNQPPKNFVSANKMPEENFKTIQGERQNSEISMNDIPRNQSRKGSDLADEGLKRSLSKQSNQEIIQEIMRLDQMELGTAEFRVIQPEDFLHHLPNNAENKLIEKPAKKQKIQVNEFDISSFSASPNFDRNQNQINVYTLGLKQEQQEEPIKQRNKKNSKKQKKLKKNLPKIEIGSFDQNQDTSEIPNNTQIEDQDEEDQIALDRFLQQDYRLDVKSMMEGEETKFNDTVSHSLNQTGQGLLNDLSRYNSLSNSPLKHTQQDRQSPSFVNEQFFVDSRVPESVNVNAQLKQSQDMNIQQDEAPVSEQSLQKPTNILLKRRMHQTIQNREKQLDAVSRDQQEQAESKSKTFMKSKPKKKKKKHHKRENHDNEGEDEDDDQDPFKAFEPKFKGFGRQE</sequence>
<evidence type="ECO:0000256" key="3">
    <source>
        <dbReference type="ARBA" id="ARBA00023157"/>
    </source>
</evidence>
<dbReference type="SUPFAM" id="SSF49899">
    <property type="entry name" value="Concanavalin A-like lectins/glucanases"/>
    <property type="match status" value="3"/>
</dbReference>
<reference evidence="6 7" key="1">
    <citation type="submission" date="2014-06" db="EMBL/GenBank/DDBJ databases">
        <authorList>
            <person name="Swart Estienne"/>
        </authorList>
    </citation>
    <scope>NUCLEOTIDE SEQUENCE [LARGE SCALE GENOMIC DNA]</scope>
    <source>
        <strain evidence="6 7">130c</strain>
    </source>
</reference>
<dbReference type="InterPro" id="IPR009030">
    <property type="entry name" value="Growth_fac_rcpt_cys_sf"/>
</dbReference>
<evidence type="ECO:0000313" key="6">
    <source>
        <dbReference type="EMBL" id="CDW82422.1"/>
    </source>
</evidence>
<evidence type="ECO:0000256" key="1">
    <source>
        <dbReference type="ARBA" id="ARBA00022729"/>
    </source>
</evidence>
<organism evidence="6 7">
    <name type="scientific">Stylonychia lemnae</name>
    <name type="common">Ciliate</name>
    <dbReference type="NCBI Taxonomy" id="5949"/>
    <lineage>
        <taxon>Eukaryota</taxon>
        <taxon>Sar</taxon>
        <taxon>Alveolata</taxon>
        <taxon>Ciliophora</taxon>
        <taxon>Intramacronucleata</taxon>
        <taxon>Spirotrichea</taxon>
        <taxon>Stichotrichia</taxon>
        <taxon>Sporadotrichida</taxon>
        <taxon>Oxytrichidae</taxon>
        <taxon>Stylonychinae</taxon>
        <taxon>Stylonychia</taxon>
    </lineage>
</organism>
<dbReference type="PANTHER" id="PTHR23275:SF100">
    <property type="entry name" value="EGF-LIKE DOMAIN-CONTAINING PROTEIN"/>
    <property type="match status" value="1"/>
</dbReference>
<feature type="compositionally biased region" description="Polar residues" evidence="4">
    <location>
        <begin position="3395"/>
        <end position="3407"/>
    </location>
</feature>
<feature type="region of interest" description="Disordered" evidence="4">
    <location>
        <begin position="3704"/>
        <end position="3770"/>
    </location>
</feature>
<feature type="transmembrane region" description="Helical" evidence="5">
    <location>
        <begin position="3041"/>
        <end position="3061"/>
    </location>
</feature>
<feature type="compositionally biased region" description="Basic and acidic residues" evidence="4">
    <location>
        <begin position="3754"/>
        <end position="3770"/>
    </location>
</feature>
<keyword evidence="2" id="KW-0677">Repeat</keyword>
<feature type="transmembrane region" description="Helical" evidence="5">
    <location>
        <begin position="3134"/>
        <end position="3157"/>
    </location>
</feature>
<protein>
    <submittedName>
        <fullName evidence="6">Uncharacterized protein</fullName>
    </submittedName>
</protein>
<dbReference type="NCBIfam" id="TIGR02232">
    <property type="entry name" value="myxo_disulf_rpt"/>
    <property type="match status" value="1"/>
</dbReference>
<dbReference type="PANTHER" id="PTHR23275">
    <property type="entry name" value="CABRIOLET.-RELATED"/>
    <property type="match status" value="1"/>
</dbReference>
<keyword evidence="5" id="KW-0472">Membrane</keyword>